<dbReference type="InterPro" id="IPR009057">
    <property type="entry name" value="Homeodomain-like_sf"/>
</dbReference>
<gene>
    <name evidence="2" type="ORF">K435DRAFT_613697</name>
</gene>
<proteinExistence type="predicted"/>
<accession>A0A4S8LGX6</accession>
<evidence type="ECO:0000313" key="3">
    <source>
        <dbReference type="Proteomes" id="UP000297245"/>
    </source>
</evidence>
<reference evidence="2 3" key="1">
    <citation type="journal article" date="2019" name="Nat. Ecol. Evol.">
        <title>Megaphylogeny resolves global patterns of mushroom evolution.</title>
        <authorList>
            <person name="Varga T."/>
            <person name="Krizsan K."/>
            <person name="Foldi C."/>
            <person name="Dima B."/>
            <person name="Sanchez-Garcia M."/>
            <person name="Sanchez-Ramirez S."/>
            <person name="Szollosi G.J."/>
            <person name="Szarkandi J.G."/>
            <person name="Papp V."/>
            <person name="Albert L."/>
            <person name="Andreopoulos W."/>
            <person name="Angelini C."/>
            <person name="Antonin V."/>
            <person name="Barry K.W."/>
            <person name="Bougher N.L."/>
            <person name="Buchanan P."/>
            <person name="Buyck B."/>
            <person name="Bense V."/>
            <person name="Catcheside P."/>
            <person name="Chovatia M."/>
            <person name="Cooper J."/>
            <person name="Damon W."/>
            <person name="Desjardin D."/>
            <person name="Finy P."/>
            <person name="Geml J."/>
            <person name="Haridas S."/>
            <person name="Hughes K."/>
            <person name="Justo A."/>
            <person name="Karasinski D."/>
            <person name="Kautmanova I."/>
            <person name="Kiss B."/>
            <person name="Kocsube S."/>
            <person name="Kotiranta H."/>
            <person name="LaButti K.M."/>
            <person name="Lechner B.E."/>
            <person name="Liimatainen K."/>
            <person name="Lipzen A."/>
            <person name="Lukacs Z."/>
            <person name="Mihaltcheva S."/>
            <person name="Morgado L.N."/>
            <person name="Niskanen T."/>
            <person name="Noordeloos M.E."/>
            <person name="Ohm R.A."/>
            <person name="Ortiz-Santana B."/>
            <person name="Ovrebo C."/>
            <person name="Racz N."/>
            <person name="Riley R."/>
            <person name="Savchenko A."/>
            <person name="Shiryaev A."/>
            <person name="Soop K."/>
            <person name="Spirin V."/>
            <person name="Szebenyi C."/>
            <person name="Tomsovsky M."/>
            <person name="Tulloss R.E."/>
            <person name="Uehling J."/>
            <person name="Grigoriev I.V."/>
            <person name="Vagvolgyi C."/>
            <person name="Papp T."/>
            <person name="Martin F.M."/>
            <person name="Miettinen O."/>
            <person name="Hibbett D.S."/>
            <person name="Nagy L.G."/>
        </authorList>
    </citation>
    <scope>NUCLEOTIDE SEQUENCE [LARGE SCALE GENOMIC DNA]</scope>
    <source>
        <strain evidence="2 3">CBS 962.96</strain>
    </source>
</reference>
<name>A0A4S8LGX6_DENBC</name>
<dbReference type="SUPFAM" id="SSF46689">
    <property type="entry name" value="Homeodomain-like"/>
    <property type="match status" value="1"/>
</dbReference>
<sequence>RKTHDIAHDLNMPLRVVQRVLQTWREIGEVCRERKGLGRAQILSDCHMQLLITLVEHSPDLYLDEIQLQLSVQYGVHVSLATVYRSLKRLGYSQKKLSKEASERLEHLTDQFIMKIGKYPPEYLVCADEAAVNVHTTYRTNGWS</sequence>
<dbReference type="Proteomes" id="UP000297245">
    <property type="component" value="Unassembled WGS sequence"/>
</dbReference>
<dbReference type="OrthoDB" id="3264182at2759"/>
<dbReference type="InterPro" id="IPR025959">
    <property type="entry name" value="Winged_HTH_dom"/>
</dbReference>
<dbReference type="AlphaFoldDB" id="A0A4S8LGX6"/>
<organism evidence="2 3">
    <name type="scientific">Dendrothele bispora (strain CBS 962.96)</name>
    <dbReference type="NCBI Taxonomy" id="1314807"/>
    <lineage>
        <taxon>Eukaryota</taxon>
        <taxon>Fungi</taxon>
        <taxon>Dikarya</taxon>
        <taxon>Basidiomycota</taxon>
        <taxon>Agaricomycotina</taxon>
        <taxon>Agaricomycetes</taxon>
        <taxon>Agaricomycetidae</taxon>
        <taxon>Agaricales</taxon>
        <taxon>Agaricales incertae sedis</taxon>
        <taxon>Dendrothele</taxon>
    </lineage>
</organism>
<feature type="domain" description="Winged helix-turn helix" evidence="1">
    <location>
        <begin position="63"/>
        <end position="113"/>
    </location>
</feature>
<protein>
    <recommendedName>
        <fullName evidence="1">Winged helix-turn helix domain-containing protein</fullName>
    </recommendedName>
</protein>
<feature type="non-terminal residue" evidence="2">
    <location>
        <position position="144"/>
    </location>
</feature>
<dbReference type="PANTHER" id="PTHR48472">
    <property type="entry name" value="TC1-LIKE TRANSPOSASE DDE DOMAIN-CONTAINING PROTEIN"/>
    <property type="match status" value="1"/>
</dbReference>
<dbReference type="EMBL" id="ML179415">
    <property type="protein sequence ID" value="THU88254.1"/>
    <property type="molecule type" value="Genomic_DNA"/>
</dbReference>
<evidence type="ECO:0000313" key="2">
    <source>
        <dbReference type="EMBL" id="THU88254.1"/>
    </source>
</evidence>
<dbReference type="Pfam" id="PF13592">
    <property type="entry name" value="HTH_33"/>
    <property type="match status" value="1"/>
</dbReference>
<evidence type="ECO:0000259" key="1">
    <source>
        <dbReference type="Pfam" id="PF13592"/>
    </source>
</evidence>
<feature type="non-terminal residue" evidence="2">
    <location>
        <position position="1"/>
    </location>
</feature>
<dbReference type="PANTHER" id="PTHR48472:SF1">
    <property type="entry name" value="TC1-LIKE TRANSPOSASE DDE DOMAIN-CONTAINING PROTEIN"/>
    <property type="match status" value="1"/>
</dbReference>
<keyword evidence="3" id="KW-1185">Reference proteome</keyword>